<evidence type="ECO:0000313" key="5">
    <source>
        <dbReference type="EMBL" id="PJG53055.1"/>
    </source>
</evidence>
<sequence length="95" mass="10277">MGQSICISYSAPPSSALRCRTRLAFRAPRLTIVGRDLIDSMTVDISGLSDEALDLGSLVEVIGPHQTLVMLAADAGTISCELLTGLGHRFRRDYR</sequence>
<protein>
    <recommendedName>
        <fullName evidence="4">Alanine racemase C-terminal domain-containing protein</fullName>
    </recommendedName>
</protein>
<dbReference type="InterPro" id="IPR011079">
    <property type="entry name" value="Ala_racemase_C"/>
</dbReference>
<dbReference type="SUPFAM" id="SSF50621">
    <property type="entry name" value="Alanine racemase C-terminal domain-like"/>
    <property type="match status" value="1"/>
</dbReference>
<dbReference type="Pfam" id="PF00842">
    <property type="entry name" value="Ala_racemase_C"/>
    <property type="match status" value="1"/>
</dbReference>
<dbReference type="SMART" id="SM01005">
    <property type="entry name" value="Ala_racemase_C"/>
    <property type="match status" value="1"/>
</dbReference>
<evidence type="ECO:0000256" key="2">
    <source>
        <dbReference type="ARBA" id="ARBA00022898"/>
    </source>
</evidence>
<evidence type="ECO:0000256" key="3">
    <source>
        <dbReference type="ARBA" id="ARBA00023235"/>
    </source>
</evidence>
<dbReference type="Proteomes" id="UP000231194">
    <property type="component" value="Unassembled WGS sequence"/>
</dbReference>
<comment type="caution">
    <text evidence="5">The sequence shown here is derived from an EMBL/GenBank/DDBJ whole genome shotgun (WGS) entry which is preliminary data.</text>
</comment>
<dbReference type="OrthoDB" id="9813814at2"/>
<dbReference type="Gene3D" id="2.40.37.10">
    <property type="entry name" value="Lyase, Ornithine Decarboxylase, Chain A, domain 1"/>
    <property type="match status" value="1"/>
</dbReference>
<proteinExistence type="predicted"/>
<feature type="domain" description="Alanine racemase C-terminal" evidence="4">
    <location>
        <begin position="16"/>
        <end position="95"/>
    </location>
</feature>
<gene>
    <name evidence="5" type="ORF">CVM73_21920</name>
</gene>
<keyword evidence="2" id="KW-0663">Pyridoxal phosphate</keyword>
<accession>A0A2M8R5G1</accession>
<dbReference type="EMBL" id="PGVG01000019">
    <property type="protein sequence ID" value="PJG53055.1"/>
    <property type="molecule type" value="Genomic_DNA"/>
</dbReference>
<reference evidence="5 6" key="1">
    <citation type="submission" date="2017-11" db="EMBL/GenBank/DDBJ databases">
        <title>Bradyrhizobium forestalis sp. nov., an efficient nitrogen-fixing bacterium isolated from nodules of forest legume species in the Amazon.</title>
        <authorList>
            <person name="Costa E.M."/>
            <person name="Guimaraes A."/>
            <person name="Carvalho T.S."/>
            <person name="Rodrigues T.L."/>
            <person name="Ribeiro P.R.A."/>
            <person name="Lebbe L."/>
            <person name="Willems A."/>
            <person name="Moreira F.M.S."/>
        </authorList>
    </citation>
    <scope>NUCLEOTIDE SEQUENCE [LARGE SCALE GENOMIC DNA]</scope>
    <source>
        <strain evidence="5 6">INPA54B</strain>
    </source>
</reference>
<dbReference type="GO" id="GO:0008784">
    <property type="term" value="F:alanine racemase activity"/>
    <property type="evidence" value="ECO:0007669"/>
    <property type="project" value="UniProtKB-ARBA"/>
</dbReference>
<name>A0A2M8R5G1_9BRAD</name>
<evidence type="ECO:0000256" key="1">
    <source>
        <dbReference type="ARBA" id="ARBA00001933"/>
    </source>
</evidence>
<dbReference type="InterPro" id="IPR009006">
    <property type="entry name" value="Ala_racemase/Decarboxylase_C"/>
</dbReference>
<comment type="cofactor">
    <cofactor evidence="1">
        <name>pyridoxal 5'-phosphate</name>
        <dbReference type="ChEBI" id="CHEBI:597326"/>
    </cofactor>
</comment>
<dbReference type="AlphaFoldDB" id="A0A2M8R5G1"/>
<evidence type="ECO:0000259" key="4">
    <source>
        <dbReference type="SMART" id="SM01005"/>
    </source>
</evidence>
<organism evidence="5 6">
    <name type="scientific">Bradyrhizobium forestalis</name>
    <dbReference type="NCBI Taxonomy" id="1419263"/>
    <lineage>
        <taxon>Bacteria</taxon>
        <taxon>Pseudomonadati</taxon>
        <taxon>Pseudomonadota</taxon>
        <taxon>Alphaproteobacteria</taxon>
        <taxon>Hyphomicrobiales</taxon>
        <taxon>Nitrobacteraceae</taxon>
        <taxon>Bradyrhizobium</taxon>
    </lineage>
</organism>
<keyword evidence="3" id="KW-0413">Isomerase</keyword>
<keyword evidence="6" id="KW-1185">Reference proteome</keyword>
<dbReference type="RefSeq" id="WP_100233940.1">
    <property type="nucleotide sequence ID" value="NZ_PGVG01000019.1"/>
</dbReference>
<evidence type="ECO:0000313" key="6">
    <source>
        <dbReference type="Proteomes" id="UP000231194"/>
    </source>
</evidence>